<dbReference type="RefSeq" id="WP_036826538.1">
    <property type="nucleotide sequence ID" value="NZ_JGVO01000763.1"/>
</dbReference>
<dbReference type="OrthoDB" id="5817190at2"/>
<feature type="transmembrane region" description="Helical" evidence="2">
    <location>
        <begin position="50"/>
        <end position="67"/>
    </location>
</feature>
<sequence length="296" mass="34475">MAGKRRQRQQNRQEQRQAQFKTGLEQNSLQVQSPLSDGVLLLPKRKVQSIGAVITVAFGVLVFSLAWQDHKHDQAILSKKVQLEEQQLVIDELDDRLLAFDEKYESLKKEISSGSMLAADKNNEIALLKEELRRTRRALNNKSNQLVAYKKNYQSELNRELATERETLATVQSQLESKLAVVQQQEEEVNAKISDVDEWEKKRAEFDKLYANSALEAQNEERVNELMGQFNQLRVDLDVINECDKDYLYRYNEAKSLLNNIRTFIQKYEMEQDFYFYVISNDSLISAQNRKLCLTD</sequence>
<accession>A0A2T3NPG2</accession>
<keyword evidence="2" id="KW-0812">Transmembrane</keyword>
<protein>
    <submittedName>
        <fullName evidence="3">Uncharacterized protein</fullName>
    </submittedName>
</protein>
<evidence type="ECO:0000313" key="3">
    <source>
        <dbReference type="EMBL" id="PSW18138.1"/>
    </source>
</evidence>
<evidence type="ECO:0000313" key="4">
    <source>
        <dbReference type="Proteomes" id="UP000241771"/>
    </source>
</evidence>
<name>A0A2T3NPG2_9GAMM</name>
<reference evidence="3 4" key="1">
    <citation type="submission" date="2018-01" db="EMBL/GenBank/DDBJ databases">
        <title>Whole genome sequencing of Histamine producing bacteria.</title>
        <authorList>
            <person name="Butler K."/>
        </authorList>
    </citation>
    <scope>NUCLEOTIDE SEQUENCE [LARGE SCALE GENOMIC DNA]</scope>
    <source>
        <strain evidence="3 4">DSM 100436</strain>
    </source>
</reference>
<dbReference type="Proteomes" id="UP000241771">
    <property type="component" value="Unassembled WGS sequence"/>
</dbReference>
<evidence type="ECO:0000256" key="2">
    <source>
        <dbReference type="SAM" id="Phobius"/>
    </source>
</evidence>
<evidence type="ECO:0000256" key="1">
    <source>
        <dbReference type="SAM" id="Coils"/>
    </source>
</evidence>
<dbReference type="EMBL" id="PYMA01000012">
    <property type="protein sequence ID" value="PSW18138.1"/>
    <property type="molecule type" value="Genomic_DNA"/>
</dbReference>
<feature type="coiled-coil region" evidence="1">
    <location>
        <begin position="90"/>
        <end position="202"/>
    </location>
</feature>
<organism evidence="3 4">
    <name type="scientific">Photobacterium sanctipauli</name>
    <dbReference type="NCBI Taxonomy" id="1342794"/>
    <lineage>
        <taxon>Bacteria</taxon>
        <taxon>Pseudomonadati</taxon>
        <taxon>Pseudomonadota</taxon>
        <taxon>Gammaproteobacteria</taxon>
        <taxon>Vibrionales</taxon>
        <taxon>Vibrionaceae</taxon>
        <taxon>Photobacterium</taxon>
    </lineage>
</organism>
<keyword evidence="2" id="KW-0472">Membrane</keyword>
<proteinExistence type="predicted"/>
<comment type="caution">
    <text evidence="3">The sequence shown here is derived from an EMBL/GenBank/DDBJ whole genome shotgun (WGS) entry which is preliminary data.</text>
</comment>
<gene>
    <name evidence="3" type="ORF">C9I98_17275</name>
</gene>
<dbReference type="AlphaFoldDB" id="A0A2T3NPG2"/>
<keyword evidence="1" id="KW-0175">Coiled coil</keyword>
<keyword evidence="2" id="KW-1133">Transmembrane helix</keyword>
<keyword evidence="4" id="KW-1185">Reference proteome</keyword>